<organism evidence="10 12">
    <name type="scientific">Didymodactylos carnosus</name>
    <dbReference type="NCBI Taxonomy" id="1234261"/>
    <lineage>
        <taxon>Eukaryota</taxon>
        <taxon>Metazoa</taxon>
        <taxon>Spiralia</taxon>
        <taxon>Gnathifera</taxon>
        <taxon>Rotifera</taxon>
        <taxon>Eurotatoria</taxon>
        <taxon>Bdelloidea</taxon>
        <taxon>Philodinida</taxon>
        <taxon>Philodinidae</taxon>
        <taxon>Didymodactylos</taxon>
    </lineage>
</organism>
<dbReference type="InterPro" id="IPR041577">
    <property type="entry name" value="RT_RNaseH_2"/>
</dbReference>
<dbReference type="SUPFAM" id="SSF50630">
    <property type="entry name" value="Acid proteases"/>
    <property type="match status" value="1"/>
</dbReference>
<dbReference type="Proteomes" id="UP000663829">
    <property type="component" value="Unassembled WGS sequence"/>
</dbReference>
<dbReference type="SUPFAM" id="SSF56672">
    <property type="entry name" value="DNA/RNA polymerases"/>
    <property type="match status" value="1"/>
</dbReference>
<dbReference type="InterPro" id="IPR043502">
    <property type="entry name" value="DNA/RNA_pol_sf"/>
</dbReference>
<keyword evidence="6" id="KW-0378">Hydrolase</keyword>
<dbReference type="EMBL" id="CAJOBC010006095">
    <property type="protein sequence ID" value="CAF3886824.1"/>
    <property type="molecule type" value="Genomic_DNA"/>
</dbReference>
<keyword evidence="5" id="KW-0255">Endonuclease</keyword>
<protein>
    <recommendedName>
        <fullName evidence="9">Peptidase A2 domain-containing protein</fullName>
    </recommendedName>
</protein>
<dbReference type="Gene3D" id="2.40.70.10">
    <property type="entry name" value="Acid Proteases"/>
    <property type="match status" value="1"/>
</dbReference>
<evidence type="ECO:0000256" key="1">
    <source>
        <dbReference type="ARBA" id="ARBA00022670"/>
    </source>
</evidence>
<dbReference type="Proteomes" id="UP000681722">
    <property type="component" value="Unassembled WGS sequence"/>
</dbReference>
<dbReference type="GO" id="GO:0006508">
    <property type="term" value="P:proteolysis"/>
    <property type="evidence" value="ECO:0007669"/>
    <property type="project" value="UniProtKB-KW"/>
</dbReference>
<dbReference type="InterPro" id="IPR051320">
    <property type="entry name" value="Viral_Replic_Matur_Polypro"/>
</dbReference>
<gene>
    <name evidence="10" type="ORF">GPM918_LOCUS19805</name>
    <name evidence="11" type="ORF">SRO942_LOCUS19800</name>
</gene>
<dbReference type="PROSITE" id="PS50175">
    <property type="entry name" value="ASP_PROT_RETROV"/>
    <property type="match status" value="1"/>
</dbReference>
<proteinExistence type="predicted"/>
<sequence length="651" mass="73612">VNQSKLPNNFGQSQELNQQTNIRCWIHTTAAIIITKSAIFKLLRKRSNEDKPTSDLKESSTITTTVINNVEQIDSNTSQQIIRVVQHDDGGKRSAIEALRIFGAAGRNEEALTKKKQQSLLDVDRQSNPVRQKFVDHHLKNQQQLSTIIEEDENDTTTSNDSNEDTMSEEEDVQQDAAEDGDPLCMTRKLMGMHLTLTDSNASYKITRGCATTKGKINDINGILTIDTGAGVTIMNYQHWIIIGGNSQDIHPYSGSDIVGPEGSSIQPAGWIDVDITVAGQTTRHPCILAQKFNQLILLGTDFLYKTGIILDIRGGRLWRKSTPLYKYLLSTDLHQAGRLDVPVYATGKRIRASVLITVGFWQVELDEESKEKTAFVTHDGLFQFTVMPFGLTNAPATFQHLMDVILSGLKWRCCLVYLDDVIIFSSTFDQHLKGINDVLGRLRQSNLALKASKCHFCHRELKYLGHIVSTKGTRPDPEKLKAVRDFPVSYKAKGVRSFLGLTVYYRRFIQDYATIAEPLLQLIGVKRSPVFVWIPECQDSFDELKQKLITSPIISYPDFNHPFILQLDAFDYGLGAVLAQKVPPDGEEHVIAYASRTLNESERKYSATERECLAIVWRTQHFRPYLEGRPFEVWTGHRSLTWLRRIRLVD</sequence>
<evidence type="ECO:0000313" key="11">
    <source>
        <dbReference type="EMBL" id="CAF3886824.1"/>
    </source>
</evidence>
<dbReference type="GO" id="GO:0004190">
    <property type="term" value="F:aspartic-type endopeptidase activity"/>
    <property type="evidence" value="ECO:0007669"/>
    <property type="project" value="InterPro"/>
</dbReference>
<evidence type="ECO:0000256" key="4">
    <source>
        <dbReference type="ARBA" id="ARBA00022722"/>
    </source>
</evidence>
<dbReference type="InterPro" id="IPR001995">
    <property type="entry name" value="Peptidase_A2_cat"/>
</dbReference>
<keyword evidence="3" id="KW-0548">Nucleotidyltransferase</keyword>
<dbReference type="GO" id="GO:0003964">
    <property type="term" value="F:RNA-directed DNA polymerase activity"/>
    <property type="evidence" value="ECO:0007669"/>
    <property type="project" value="UniProtKB-KW"/>
</dbReference>
<evidence type="ECO:0000259" key="9">
    <source>
        <dbReference type="PROSITE" id="PS50175"/>
    </source>
</evidence>
<keyword evidence="1" id="KW-0645">Protease</keyword>
<dbReference type="InterPro" id="IPR021109">
    <property type="entry name" value="Peptidase_aspartic_dom_sf"/>
</dbReference>
<dbReference type="PANTHER" id="PTHR33064">
    <property type="entry name" value="POL PROTEIN"/>
    <property type="match status" value="1"/>
</dbReference>
<dbReference type="CDD" id="cd09274">
    <property type="entry name" value="RNase_HI_RT_Ty3"/>
    <property type="match status" value="1"/>
</dbReference>
<feature type="compositionally biased region" description="Acidic residues" evidence="8">
    <location>
        <begin position="162"/>
        <end position="179"/>
    </location>
</feature>
<evidence type="ECO:0000256" key="8">
    <source>
        <dbReference type="SAM" id="MobiDB-lite"/>
    </source>
</evidence>
<dbReference type="FunFam" id="3.10.10.10:FF:000007">
    <property type="entry name" value="Retrovirus-related Pol polyprotein from transposon 17.6-like Protein"/>
    <property type="match status" value="1"/>
</dbReference>
<dbReference type="Pfam" id="PF00078">
    <property type="entry name" value="RVT_1"/>
    <property type="match status" value="1"/>
</dbReference>
<feature type="region of interest" description="Disordered" evidence="8">
    <location>
        <begin position="144"/>
        <end position="179"/>
    </location>
</feature>
<dbReference type="Gene3D" id="3.30.70.270">
    <property type="match status" value="2"/>
</dbReference>
<dbReference type="FunFam" id="3.10.20.370:FF:000001">
    <property type="entry name" value="Retrovirus-related Pol polyprotein from transposon 17.6-like protein"/>
    <property type="match status" value="1"/>
</dbReference>
<dbReference type="FunFam" id="3.30.70.270:FF:000020">
    <property type="entry name" value="Transposon Tf2-6 polyprotein-like Protein"/>
    <property type="match status" value="1"/>
</dbReference>
<evidence type="ECO:0000256" key="3">
    <source>
        <dbReference type="ARBA" id="ARBA00022695"/>
    </source>
</evidence>
<keyword evidence="2" id="KW-0808">Transferase</keyword>
<evidence type="ECO:0000256" key="6">
    <source>
        <dbReference type="ARBA" id="ARBA00022801"/>
    </source>
</evidence>
<name>A0A814QPI1_9BILA</name>
<evidence type="ECO:0000256" key="5">
    <source>
        <dbReference type="ARBA" id="ARBA00022759"/>
    </source>
</evidence>
<accession>A0A814QPI1</accession>
<dbReference type="FunFam" id="3.30.70.270:FF:000003">
    <property type="entry name" value="Transposon Ty3-G Gag-Pol polyprotein"/>
    <property type="match status" value="1"/>
</dbReference>
<keyword evidence="4" id="KW-0540">Nuclease</keyword>
<evidence type="ECO:0000256" key="7">
    <source>
        <dbReference type="ARBA" id="ARBA00022918"/>
    </source>
</evidence>
<feature type="domain" description="Peptidase A2" evidence="9">
    <location>
        <begin position="226"/>
        <end position="303"/>
    </location>
</feature>
<feature type="non-terminal residue" evidence="10">
    <location>
        <position position="651"/>
    </location>
</feature>
<dbReference type="InterPro" id="IPR043128">
    <property type="entry name" value="Rev_trsase/Diguanyl_cyclase"/>
</dbReference>
<evidence type="ECO:0000256" key="2">
    <source>
        <dbReference type="ARBA" id="ARBA00022679"/>
    </source>
</evidence>
<evidence type="ECO:0000313" key="12">
    <source>
        <dbReference type="Proteomes" id="UP000663829"/>
    </source>
</evidence>
<dbReference type="Gene3D" id="3.10.20.370">
    <property type="match status" value="1"/>
</dbReference>
<dbReference type="OrthoDB" id="7305312at2759"/>
<evidence type="ECO:0000313" key="10">
    <source>
        <dbReference type="EMBL" id="CAF1123382.1"/>
    </source>
</evidence>
<dbReference type="InterPro" id="IPR000477">
    <property type="entry name" value="RT_dom"/>
</dbReference>
<dbReference type="CDD" id="cd01647">
    <property type="entry name" value="RT_LTR"/>
    <property type="match status" value="1"/>
</dbReference>
<reference evidence="10" key="1">
    <citation type="submission" date="2021-02" db="EMBL/GenBank/DDBJ databases">
        <authorList>
            <person name="Nowell W R."/>
        </authorList>
    </citation>
    <scope>NUCLEOTIDE SEQUENCE</scope>
</reference>
<dbReference type="Pfam" id="PF17919">
    <property type="entry name" value="RT_RNaseH_2"/>
    <property type="match status" value="1"/>
</dbReference>
<keyword evidence="7" id="KW-0695">RNA-directed DNA polymerase</keyword>
<dbReference type="PANTHER" id="PTHR33064:SF37">
    <property type="entry name" value="RIBONUCLEASE H"/>
    <property type="match status" value="1"/>
</dbReference>
<dbReference type="EMBL" id="CAJNOQ010006096">
    <property type="protein sequence ID" value="CAF1123382.1"/>
    <property type="molecule type" value="Genomic_DNA"/>
</dbReference>
<dbReference type="AlphaFoldDB" id="A0A814QPI1"/>
<dbReference type="GO" id="GO:0004519">
    <property type="term" value="F:endonuclease activity"/>
    <property type="evidence" value="ECO:0007669"/>
    <property type="project" value="UniProtKB-KW"/>
</dbReference>
<keyword evidence="12" id="KW-1185">Reference proteome</keyword>
<comment type="caution">
    <text evidence="10">The sequence shown here is derived from an EMBL/GenBank/DDBJ whole genome shotgun (WGS) entry which is preliminary data.</text>
</comment>
<dbReference type="Gene3D" id="3.10.10.10">
    <property type="entry name" value="HIV Type 1 Reverse Transcriptase, subunit A, domain 1"/>
    <property type="match status" value="1"/>
</dbReference>